<evidence type="ECO:0008006" key="3">
    <source>
        <dbReference type="Google" id="ProtNLM"/>
    </source>
</evidence>
<proteinExistence type="predicted"/>
<dbReference type="EMBL" id="ACEO02000007">
    <property type="protein sequence ID" value="EFC51986.1"/>
    <property type="molecule type" value="Genomic_DNA"/>
</dbReference>
<dbReference type="AlphaFoldDB" id="A0A9W5IQS5"/>
<evidence type="ECO:0000313" key="2">
    <source>
        <dbReference type="Proteomes" id="UP000004621"/>
    </source>
</evidence>
<protein>
    <recommendedName>
        <fullName evidence="3">Serine hydrolase</fullName>
    </recommendedName>
</protein>
<dbReference type="InterPro" id="IPR010662">
    <property type="entry name" value="RBBP9/YdeN"/>
</dbReference>
<dbReference type="Gene3D" id="3.40.50.1820">
    <property type="entry name" value="alpha/beta hydrolase"/>
    <property type="match status" value="1"/>
</dbReference>
<evidence type="ECO:0000313" key="1">
    <source>
        <dbReference type="EMBL" id="EFC51986.1"/>
    </source>
</evidence>
<reference evidence="1 2" key="1">
    <citation type="submission" date="2010-01" db="EMBL/GenBank/DDBJ databases">
        <authorList>
            <person name="Weinstock G."/>
            <person name="Sodergren E."/>
            <person name="Clifton S."/>
            <person name="Fulton L."/>
            <person name="Fulton B."/>
            <person name="Courtney L."/>
            <person name="Fronick C."/>
            <person name="Harrison M."/>
            <person name="Strong C."/>
            <person name="Farmer C."/>
            <person name="Delahaunty K."/>
            <person name="Markovic C."/>
            <person name="Hall O."/>
            <person name="Minx P."/>
            <person name="Tomlinson C."/>
            <person name="Mitreva M."/>
            <person name="Nelson J."/>
            <person name="Hou S."/>
            <person name="Wollam A."/>
            <person name="Pepin K.H."/>
            <person name="Johnson M."/>
            <person name="Bhonagiri V."/>
            <person name="Nash W.E."/>
            <person name="Warren W."/>
            <person name="Chinwalla A."/>
            <person name="Mardis E.R."/>
            <person name="Wilson R.K."/>
        </authorList>
    </citation>
    <scope>NUCLEOTIDE SEQUENCE [LARGE SCALE GENOMIC DNA]</scope>
    <source>
        <strain evidence="1 2">NJ9703</strain>
    </source>
</reference>
<accession>A0A9W5IQS5</accession>
<dbReference type="RefSeq" id="WP_004520270.1">
    <property type="nucleotide sequence ID" value="NZ_ACEO02000007.1"/>
</dbReference>
<dbReference type="Pfam" id="PF06821">
    <property type="entry name" value="Ser_hydrolase"/>
    <property type="match status" value="1"/>
</dbReference>
<sequence>MQSFELEEMALFLIRDADEAEMWIDRWAVSYPIVQTAEADSRQTVSEWQHAIQTAFEHIVSKNIAVVAHGVGVSAFLAWLYQADILTQKRLTNIILVSPSPEAFPEDEIHTFQRVRCPCRTALVIAETNGTPRDWAQEQADRWQARLLQSPHSGRLNGALGGWQWGMKLMQEMLLSK</sequence>
<dbReference type="GO" id="GO:0016787">
    <property type="term" value="F:hydrolase activity"/>
    <property type="evidence" value="ECO:0007669"/>
    <property type="project" value="InterPro"/>
</dbReference>
<name>A0A9W5IQS5_NEISU</name>
<comment type="caution">
    <text evidence="1">The sequence shown here is derived from an EMBL/GenBank/DDBJ whole genome shotgun (WGS) entry which is preliminary data.</text>
</comment>
<dbReference type="Proteomes" id="UP000004621">
    <property type="component" value="Unassembled WGS sequence"/>
</dbReference>
<gene>
    <name evidence="1" type="ORF">NEISUBOT_04694</name>
</gene>
<organism evidence="1 2">
    <name type="scientific">Neisseria subflava NJ9703</name>
    <dbReference type="NCBI Taxonomy" id="546268"/>
    <lineage>
        <taxon>Bacteria</taxon>
        <taxon>Pseudomonadati</taxon>
        <taxon>Pseudomonadota</taxon>
        <taxon>Betaproteobacteria</taxon>
        <taxon>Neisseriales</taxon>
        <taxon>Neisseriaceae</taxon>
        <taxon>Neisseria</taxon>
    </lineage>
</organism>
<dbReference type="InterPro" id="IPR029058">
    <property type="entry name" value="AB_hydrolase_fold"/>
</dbReference>